<dbReference type="Gene3D" id="3.30.70.920">
    <property type="match status" value="1"/>
</dbReference>
<keyword evidence="3" id="KW-0804">Transcription</keyword>
<evidence type="ECO:0000256" key="3">
    <source>
        <dbReference type="ARBA" id="ARBA00023163"/>
    </source>
</evidence>
<evidence type="ECO:0000256" key="1">
    <source>
        <dbReference type="ARBA" id="ARBA00023015"/>
    </source>
</evidence>
<dbReference type="InterPro" id="IPR011991">
    <property type="entry name" value="ArsR-like_HTH"/>
</dbReference>
<dbReference type="EMBL" id="JAQZSM010000014">
    <property type="protein sequence ID" value="MDD7972352.1"/>
    <property type="molecule type" value="Genomic_DNA"/>
</dbReference>
<keyword evidence="6" id="KW-1185">Reference proteome</keyword>
<dbReference type="Pfam" id="PF13412">
    <property type="entry name" value="HTH_24"/>
    <property type="match status" value="1"/>
</dbReference>
<keyword evidence="1" id="KW-0805">Transcription regulation</keyword>
<feature type="domain" description="HTH asnC-type" evidence="4">
    <location>
        <begin position="17"/>
        <end position="78"/>
    </location>
</feature>
<evidence type="ECO:0000313" key="6">
    <source>
        <dbReference type="Proteomes" id="UP001431784"/>
    </source>
</evidence>
<evidence type="ECO:0000256" key="2">
    <source>
        <dbReference type="ARBA" id="ARBA00023125"/>
    </source>
</evidence>
<dbReference type="CDD" id="cd00090">
    <property type="entry name" value="HTH_ARSR"/>
    <property type="match status" value="1"/>
</dbReference>
<comment type="caution">
    <text evidence="5">The sequence shown here is derived from an EMBL/GenBank/DDBJ whole genome shotgun (WGS) entry which is preliminary data.</text>
</comment>
<accession>A0ABT5TB60</accession>
<gene>
    <name evidence="5" type="ORF">PUT78_14725</name>
</gene>
<dbReference type="Pfam" id="PF01037">
    <property type="entry name" value="AsnC_trans_reg"/>
    <property type="match status" value="1"/>
</dbReference>
<dbReference type="InterPro" id="IPR000485">
    <property type="entry name" value="AsnC-type_HTH_dom"/>
</dbReference>
<dbReference type="InterPro" id="IPR019888">
    <property type="entry name" value="Tscrpt_reg_AsnC-like"/>
</dbReference>
<name>A0ABT5TB60_9RHOB</name>
<dbReference type="SUPFAM" id="SSF46785">
    <property type="entry name" value="Winged helix' DNA-binding domain"/>
    <property type="match status" value="1"/>
</dbReference>
<dbReference type="PANTHER" id="PTHR30154:SF17">
    <property type="entry name" value="DNA-BINDING TRANSCRIPTIONAL ACTIVATOR DECR"/>
    <property type="match status" value="1"/>
</dbReference>
<keyword evidence="2" id="KW-0238">DNA-binding</keyword>
<protein>
    <submittedName>
        <fullName evidence="5">Lrp/AsnC family transcriptional regulator</fullName>
    </submittedName>
</protein>
<sequence length="175" mass="20120">MDEKFHFFRNGSTFMRIDDFDKKILVTLQSDGNMSVAKVADVVGLSATPCWRRIQRLEKEGYIEKRIAVLNPAKLGLALTVFVMIKTDRHNLEWLERFKFVVSGMPEIIEVNRLAGEFDYLLKVITQDNQSYDAFYRRLIAKVELSNVTSCFSMEQVKRITELPIGAVGLDHTDP</sequence>
<dbReference type="RefSeq" id="WP_274353029.1">
    <property type="nucleotide sequence ID" value="NZ_JAQZSM010000014.1"/>
</dbReference>
<dbReference type="Proteomes" id="UP001431784">
    <property type="component" value="Unassembled WGS sequence"/>
</dbReference>
<organism evidence="5 6">
    <name type="scientific">Roseinatronobacter alkalisoli</name>
    <dbReference type="NCBI Taxonomy" id="3028235"/>
    <lineage>
        <taxon>Bacteria</taxon>
        <taxon>Pseudomonadati</taxon>
        <taxon>Pseudomonadota</taxon>
        <taxon>Alphaproteobacteria</taxon>
        <taxon>Rhodobacterales</taxon>
        <taxon>Paracoccaceae</taxon>
        <taxon>Roseinatronobacter</taxon>
    </lineage>
</organism>
<dbReference type="Gene3D" id="1.10.10.10">
    <property type="entry name" value="Winged helix-like DNA-binding domain superfamily/Winged helix DNA-binding domain"/>
    <property type="match status" value="1"/>
</dbReference>
<dbReference type="SMART" id="SM00344">
    <property type="entry name" value="HTH_ASNC"/>
    <property type="match status" value="1"/>
</dbReference>
<proteinExistence type="predicted"/>
<dbReference type="PANTHER" id="PTHR30154">
    <property type="entry name" value="LEUCINE-RESPONSIVE REGULATORY PROTEIN"/>
    <property type="match status" value="1"/>
</dbReference>
<reference evidence="5" key="1">
    <citation type="submission" date="2023-02" db="EMBL/GenBank/DDBJ databases">
        <title>Description of Roseinatronobacter alkalisoli sp. nov., an alkaliphilic bacerium isolated from soda soil.</title>
        <authorList>
            <person name="Wei W."/>
        </authorList>
    </citation>
    <scope>NUCLEOTIDE SEQUENCE</scope>
    <source>
        <strain evidence="5">HJB301</strain>
    </source>
</reference>
<evidence type="ECO:0000313" key="5">
    <source>
        <dbReference type="EMBL" id="MDD7972352.1"/>
    </source>
</evidence>
<dbReference type="PRINTS" id="PR00033">
    <property type="entry name" value="HTHASNC"/>
</dbReference>
<dbReference type="InterPro" id="IPR036388">
    <property type="entry name" value="WH-like_DNA-bd_sf"/>
</dbReference>
<dbReference type="PROSITE" id="PS50956">
    <property type="entry name" value="HTH_ASNC_2"/>
    <property type="match status" value="1"/>
</dbReference>
<dbReference type="InterPro" id="IPR019887">
    <property type="entry name" value="Tscrpt_reg_AsnC/Lrp_C"/>
</dbReference>
<dbReference type="InterPro" id="IPR036390">
    <property type="entry name" value="WH_DNA-bd_sf"/>
</dbReference>
<evidence type="ECO:0000259" key="4">
    <source>
        <dbReference type="PROSITE" id="PS50956"/>
    </source>
</evidence>